<dbReference type="InterPro" id="IPR011701">
    <property type="entry name" value="MFS"/>
</dbReference>
<dbReference type="Gene3D" id="1.20.1250.20">
    <property type="entry name" value="MFS general substrate transporter like domains"/>
    <property type="match status" value="1"/>
</dbReference>
<feature type="transmembrane region" description="Helical" evidence="8">
    <location>
        <begin position="153"/>
        <end position="177"/>
    </location>
</feature>
<dbReference type="InterPro" id="IPR050171">
    <property type="entry name" value="MFS_Transporters"/>
</dbReference>
<dbReference type="OrthoDB" id="5242249at2"/>
<evidence type="ECO:0000259" key="9">
    <source>
        <dbReference type="PROSITE" id="PS50850"/>
    </source>
</evidence>
<dbReference type="GO" id="GO:0005886">
    <property type="term" value="C:plasma membrane"/>
    <property type="evidence" value="ECO:0007669"/>
    <property type="project" value="UniProtKB-SubCell"/>
</dbReference>
<feature type="transmembrane region" description="Helical" evidence="8">
    <location>
        <begin position="385"/>
        <end position="407"/>
    </location>
</feature>
<dbReference type="InterPro" id="IPR020846">
    <property type="entry name" value="MFS_dom"/>
</dbReference>
<protein>
    <submittedName>
        <fullName evidence="10">Putative MFS family arabinose efflux permease</fullName>
    </submittedName>
</protein>
<feature type="domain" description="Major facilitator superfamily (MFS) profile" evidence="9">
    <location>
        <begin position="1"/>
        <end position="414"/>
    </location>
</feature>
<dbReference type="Proteomes" id="UP000238083">
    <property type="component" value="Unassembled WGS sequence"/>
</dbReference>
<feature type="transmembrane region" description="Helical" evidence="8">
    <location>
        <begin position="238"/>
        <end position="260"/>
    </location>
</feature>
<keyword evidence="5 8" id="KW-1133">Transmembrane helix</keyword>
<dbReference type="EMBL" id="PVZF01000015">
    <property type="protein sequence ID" value="PRY10739.1"/>
    <property type="molecule type" value="Genomic_DNA"/>
</dbReference>
<evidence type="ECO:0000256" key="3">
    <source>
        <dbReference type="ARBA" id="ARBA00022475"/>
    </source>
</evidence>
<proteinExistence type="predicted"/>
<dbReference type="PANTHER" id="PTHR23517">
    <property type="entry name" value="RESISTANCE PROTEIN MDTM, PUTATIVE-RELATED-RELATED"/>
    <property type="match status" value="1"/>
</dbReference>
<dbReference type="PROSITE" id="PS50850">
    <property type="entry name" value="MFS"/>
    <property type="match status" value="1"/>
</dbReference>
<dbReference type="PROSITE" id="PS00216">
    <property type="entry name" value="SUGAR_TRANSPORT_1"/>
    <property type="match status" value="1"/>
</dbReference>
<evidence type="ECO:0000256" key="4">
    <source>
        <dbReference type="ARBA" id="ARBA00022692"/>
    </source>
</evidence>
<feature type="compositionally biased region" description="Polar residues" evidence="7">
    <location>
        <begin position="210"/>
        <end position="224"/>
    </location>
</feature>
<organism evidence="10 11">
    <name type="scientific">Kineococcus rhizosphaerae</name>
    <dbReference type="NCBI Taxonomy" id="559628"/>
    <lineage>
        <taxon>Bacteria</taxon>
        <taxon>Bacillati</taxon>
        <taxon>Actinomycetota</taxon>
        <taxon>Actinomycetes</taxon>
        <taxon>Kineosporiales</taxon>
        <taxon>Kineosporiaceae</taxon>
        <taxon>Kineococcus</taxon>
    </lineage>
</organism>
<feature type="region of interest" description="Disordered" evidence="7">
    <location>
        <begin position="205"/>
        <end position="224"/>
    </location>
</feature>
<feature type="transmembrane region" description="Helical" evidence="8">
    <location>
        <begin position="299"/>
        <end position="321"/>
    </location>
</feature>
<dbReference type="InterPro" id="IPR005829">
    <property type="entry name" value="Sugar_transporter_CS"/>
</dbReference>
<evidence type="ECO:0000256" key="6">
    <source>
        <dbReference type="ARBA" id="ARBA00023136"/>
    </source>
</evidence>
<sequence length="418" mass="41536">MPTTTHRPSRTRGSLPPAVGLWWRPAAAAFAVAFGANAFAALLQTYRGALSPVQVTGLFGGYALGLVPAVLVMARVADRLGRRVVLLGALLLSVLGTGVLALGGDHFAALLVGRVVIGLSAGAAFAPATAWVGELSRTGSPSGRSGGTARGALRAGTALTAGFALGPLVSGAVVQVSTSLRPVAYALQVVLVLVALGLVRATPEVRTETSSRTPGAASSQAPASTAWRSVRGRAFSSLVLPSAPWVFGAATTSLAGLPVLVPLGRFGPLGSGVVAALTLGTGVLVQPTAQRLARRSPSLPLRLGLGAVVVGMLTAAVTVAASSLVLLGVSAVVLGSAYGFLLAGGLGVVNSIAAPRDAATVTGVFYALTYLGFAAPVLLPALSHLWAAPLVLVAGAGAATLSLAVVLRARPALTGRTS</sequence>
<name>A0A2T0QXI8_9ACTN</name>
<keyword evidence="11" id="KW-1185">Reference proteome</keyword>
<comment type="caution">
    <text evidence="10">The sequence shown here is derived from an EMBL/GenBank/DDBJ whole genome shotgun (WGS) entry which is preliminary data.</text>
</comment>
<dbReference type="GO" id="GO:0022857">
    <property type="term" value="F:transmembrane transporter activity"/>
    <property type="evidence" value="ECO:0007669"/>
    <property type="project" value="InterPro"/>
</dbReference>
<comment type="subcellular location">
    <subcellularLocation>
        <location evidence="1">Cell membrane</location>
        <topology evidence="1">Multi-pass membrane protein</topology>
    </subcellularLocation>
</comment>
<evidence type="ECO:0000256" key="8">
    <source>
        <dbReference type="SAM" id="Phobius"/>
    </source>
</evidence>
<keyword evidence="4 8" id="KW-0812">Transmembrane</keyword>
<evidence type="ECO:0000256" key="5">
    <source>
        <dbReference type="ARBA" id="ARBA00022989"/>
    </source>
</evidence>
<gene>
    <name evidence="10" type="ORF">CLV37_1153</name>
</gene>
<feature type="transmembrane region" description="Helical" evidence="8">
    <location>
        <begin position="183"/>
        <end position="202"/>
    </location>
</feature>
<keyword evidence="2" id="KW-0813">Transport</keyword>
<dbReference type="InterPro" id="IPR036259">
    <property type="entry name" value="MFS_trans_sf"/>
</dbReference>
<reference evidence="10 11" key="1">
    <citation type="submission" date="2018-03" db="EMBL/GenBank/DDBJ databases">
        <title>Genomic Encyclopedia of Archaeal and Bacterial Type Strains, Phase II (KMG-II): from individual species to whole genera.</title>
        <authorList>
            <person name="Goeker M."/>
        </authorList>
    </citation>
    <scope>NUCLEOTIDE SEQUENCE [LARGE SCALE GENOMIC DNA]</scope>
    <source>
        <strain evidence="10 11">DSM 19711</strain>
    </source>
</reference>
<evidence type="ECO:0000256" key="1">
    <source>
        <dbReference type="ARBA" id="ARBA00004651"/>
    </source>
</evidence>
<dbReference type="AlphaFoldDB" id="A0A2T0QXI8"/>
<evidence type="ECO:0000256" key="2">
    <source>
        <dbReference type="ARBA" id="ARBA00022448"/>
    </source>
</evidence>
<feature type="transmembrane region" description="Helical" evidence="8">
    <location>
        <begin position="327"/>
        <end position="349"/>
    </location>
</feature>
<evidence type="ECO:0000313" key="11">
    <source>
        <dbReference type="Proteomes" id="UP000238083"/>
    </source>
</evidence>
<evidence type="ECO:0000256" key="7">
    <source>
        <dbReference type="SAM" id="MobiDB-lite"/>
    </source>
</evidence>
<feature type="transmembrane region" description="Helical" evidence="8">
    <location>
        <begin position="266"/>
        <end position="287"/>
    </location>
</feature>
<feature type="transmembrane region" description="Helical" evidence="8">
    <location>
        <begin position="108"/>
        <end position="132"/>
    </location>
</feature>
<evidence type="ECO:0000313" key="10">
    <source>
        <dbReference type="EMBL" id="PRY10739.1"/>
    </source>
</evidence>
<keyword evidence="3" id="KW-1003">Cell membrane</keyword>
<feature type="transmembrane region" description="Helical" evidence="8">
    <location>
        <begin position="361"/>
        <end position="379"/>
    </location>
</feature>
<dbReference type="Pfam" id="PF07690">
    <property type="entry name" value="MFS_1"/>
    <property type="match status" value="1"/>
</dbReference>
<accession>A0A2T0QXI8</accession>
<dbReference type="SUPFAM" id="SSF103473">
    <property type="entry name" value="MFS general substrate transporter"/>
    <property type="match status" value="1"/>
</dbReference>
<dbReference type="RefSeq" id="WP_106214901.1">
    <property type="nucleotide sequence ID" value="NZ_PVZF01000015.1"/>
</dbReference>
<feature type="transmembrane region" description="Helical" evidence="8">
    <location>
        <begin position="55"/>
        <end position="77"/>
    </location>
</feature>
<feature type="transmembrane region" description="Helical" evidence="8">
    <location>
        <begin position="84"/>
        <end position="102"/>
    </location>
</feature>
<feature type="transmembrane region" description="Helical" evidence="8">
    <location>
        <begin position="21"/>
        <end position="43"/>
    </location>
</feature>
<keyword evidence="6 8" id="KW-0472">Membrane</keyword>